<evidence type="ECO:0000256" key="1">
    <source>
        <dbReference type="ARBA" id="ARBA00010641"/>
    </source>
</evidence>
<evidence type="ECO:0000259" key="5">
    <source>
        <dbReference type="Pfam" id="PF04542"/>
    </source>
</evidence>
<dbReference type="EMBL" id="CAJB01000411">
    <property type="protein sequence ID" value="CCH80142.1"/>
    <property type="molecule type" value="Genomic_DNA"/>
</dbReference>
<accession>A0A077M505</accession>
<dbReference type="InterPro" id="IPR014284">
    <property type="entry name" value="RNA_pol_sigma-70_dom"/>
</dbReference>
<dbReference type="Proteomes" id="UP000035721">
    <property type="component" value="Unassembled WGS sequence"/>
</dbReference>
<dbReference type="InterPro" id="IPR039425">
    <property type="entry name" value="RNA_pol_sigma-70-like"/>
</dbReference>
<dbReference type="GO" id="GO:0006352">
    <property type="term" value="P:DNA-templated transcription initiation"/>
    <property type="evidence" value="ECO:0007669"/>
    <property type="project" value="InterPro"/>
</dbReference>
<gene>
    <name evidence="7" type="ORF">BN12_770006</name>
</gene>
<dbReference type="SUPFAM" id="SSF88946">
    <property type="entry name" value="Sigma2 domain of RNA polymerase sigma factors"/>
    <property type="match status" value="1"/>
</dbReference>
<sequence length="174" mass="19632">MRDLEELFRAYATNVYAYARRHVGPDGADDIVSETFLVAWRRREELPEAPLPWLLVTARHLVSNQRRSGRRADQLWLAAVRDLWRMPAAMPADEALIEREEHLRALQACTRPEREALLLVAWDGLSPEEAAAVAGCSTRAFTVRLSRARARMRAALGETSGPATSRLSIVEERS</sequence>
<organism evidence="7 8">
    <name type="scientific">Nostocoides japonicum T1-X7</name>
    <dbReference type="NCBI Taxonomy" id="1194083"/>
    <lineage>
        <taxon>Bacteria</taxon>
        <taxon>Bacillati</taxon>
        <taxon>Actinomycetota</taxon>
        <taxon>Actinomycetes</taxon>
        <taxon>Micrococcales</taxon>
        <taxon>Intrasporangiaceae</taxon>
        <taxon>Nostocoides</taxon>
    </lineage>
</organism>
<dbReference type="InterPro" id="IPR036388">
    <property type="entry name" value="WH-like_DNA-bd_sf"/>
</dbReference>
<feature type="domain" description="RNA polymerase sigma-70 region 2" evidence="5">
    <location>
        <begin position="7"/>
        <end position="71"/>
    </location>
</feature>
<evidence type="ECO:0000256" key="2">
    <source>
        <dbReference type="ARBA" id="ARBA00023015"/>
    </source>
</evidence>
<evidence type="ECO:0000313" key="8">
    <source>
        <dbReference type="Proteomes" id="UP000035721"/>
    </source>
</evidence>
<dbReference type="GO" id="GO:0003677">
    <property type="term" value="F:DNA binding"/>
    <property type="evidence" value="ECO:0007669"/>
    <property type="project" value="InterPro"/>
</dbReference>
<dbReference type="PANTHER" id="PTHR43133:SF25">
    <property type="entry name" value="RNA POLYMERASE SIGMA FACTOR RFAY-RELATED"/>
    <property type="match status" value="1"/>
</dbReference>
<dbReference type="InterPro" id="IPR007627">
    <property type="entry name" value="RNA_pol_sigma70_r2"/>
</dbReference>
<dbReference type="RefSeq" id="WP_235432367.1">
    <property type="nucleotide sequence ID" value="NZ_HF570958.1"/>
</dbReference>
<protein>
    <submittedName>
        <fullName evidence="7">Sigma factor, RNA polymerase ECF-family</fullName>
    </submittedName>
</protein>
<dbReference type="AlphaFoldDB" id="A0A077M505"/>
<comment type="caution">
    <text evidence="7">The sequence shown here is derived from an EMBL/GenBank/DDBJ whole genome shotgun (WGS) entry which is preliminary data.</text>
</comment>
<dbReference type="PANTHER" id="PTHR43133">
    <property type="entry name" value="RNA POLYMERASE ECF-TYPE SIGMA FACTO"/>
    <property type="match status" value="1"/>
</dbReference>
<evidence type="ECO:0000313" key="7">
    <source>
        <dbReference type="EMBL" id="CCH80142.1"/>
    </source>
</evidence>
<evidence type="ECO:0000259" key="6">
    <source>
        <dbReference type="Pfam" id="PF08281"/>
    </source>
</evidence>
<dbReference type="NCBIfam" id="TIGR02937">
    <property type="entry name" value="sigma70-ECF"/>
    <property type="match status" value="1"/>
</dbReference>
<dbReference type="GO" id="GO:0016987">
    <property type="term" value="F:sigma factor activity"/>
    <property type="evidence" value="ECO:0007669"/>
    <property type="project" value="UniProtKB-KW"/>
</dbReference>
<keyword evidence="8" id="KW-1185">Reference proteome</keyword>
<keyword evidence="4" id="KW-0804">Transcription</keyword>
<reference evidence="7 8" key="1">
    <citation type="journal article" date="2013" name="ISME J.">
        <title>A metabolic model for members of the genus Tetrasphaera involved in enhanced biological phosphorus removal.</title>
        <authorList>
            <person name="Kristiansen R."/>
            <person name="Nguyen H.T.T."/>
            <person name="Saunders A.M."/>
            <person name="Nielsen J.L."/>
            <person name="Wimmer R."/>
            <person name="Le V.Q."/>
            <person name="McIlroy S.J."/>
            <person name="Petrovski S."/>
            <person name="Seviour R.J."/>
            <person name="Calteau A."/>
            <person name="Nielsen K.L."/>
            <person name="Nielsen P.H."/>
        </authorList>
    </citation>
    <scope>NUCLEOTIDE SEQUENCE [LARGE SCALE GENOMIC DNA]</scope>
    <source>
        <strain evidence="7 8">T1-X7</strain>
    </source>
</reference>
<name>A0A077M505_9MICO</name>
<dbReference type="STRING" id="1194083.BN12_770006"/>
<feature type="domain" description="RNA polymerase sigma factor 70 region 4 type 2" evidence="6">
    <location>
        <begin position="104"/>
        <end position="152"/>
    </location>
</feature>
<comment type="similarity">
    <text evidence="1">Belongs to the sigma-70 factor family. ECF subfamily.</text>
</comment>
<proteinExistence type="inferred from homology"/>
<dbReference type="SUPFAM" id="SSF88659">
    <property type="entry name" value="Sigma3 and sigma4 domains of RNA polymerase sigma factors"/>
    <property type="match status" value="1"/>
</dbReference>
<dbReference type="InterPro" id="IPR013325">
    <property type="entry name" value="RNA_pol_sigma_r2"/>
</dbReference>
<keyword evidence="2" id="KW-0805">Transcription regulation</keyword>
<keyword evidence="3" id="KW-0731">Sigma factor</keyword>
<dbReference type="Pfam" id="PF08281">
    <property type="entry name" value="Sigma70_r4_2"/>
    <property type="match status" value="1"/>
</dbReference>
<dbReference type="InterPro" id="IPR013324">
    <property type="entry name" value="RNA_pol_sigma_r3/r4-like"/>
</dbReference>
<dbReference type="Gene3D" id="1.10.10.10">
    <property type="entry name" value="Winged helix-like DNA-binding domain superfamily/Winged helix DNA-binding domain"/>
    <property type="match status" value="1"/>
</dbReference>
<dbReference type="Pfam" id="PF04542">
    <property type="entry name" value="Sigma70_r2"/>
    <property type="match status" value="1"/>
</dbReference>
<evidence type="ECO:0000256" key="3">
    <source>
        <dbReference type="ARBA" id="ARBA00023082"/>
    </source>
</evidence>
<evidence type="ECO:0000256" key="4">
    <source>
        <dbReference type="ARBA" id="ARBA00023163"/>
    </source>
</evidence>
<dbReference type="Gene3D" id="1.10.1740.10">
    <property type="match status" value="1"/>
</dbReference>
<dbReference type="InterPro" id="IPR013249">
    <property type="entry name" value="RNA_pol_sigma70_r4_t2"/>
</dbReference>